<evidence type="ECO:0000313" key="3">
    <source>
        <dbReference type="Proteomes" id="UP000007881"/>
    </source>
</evidence>
<dbReference type="STRING" id="1142394.PSMK_08430"/>
<evidence type="ECO:0000313" key="2">
    <source>
        <dbReference type="EMBL" id="BAM03002.1"/>
    </source>
</evidence>
<evidence type="ECO:0000256" key="1">
    <source>
        <dbReference type="SAM" id="SignalP"/>
    </source>
</evidence>
<dbReference type="Proteomes" id="UP000007881">
    <property type="component" value="Chromosome"/>
</dbReference>
<sequence>MPEPRRTPALLAVLLSASACLGQASPAAALVVAGASPTDPALADALAAMGRWEDDAAAVAVAPDWVLTTRHQGSASTVTFGGVAYTPLANTPGGPENVRNLGQDLRLVRLVDASGAPAALASTLSVATGPVTAGTLVTLGGFGPTRGGFNQDGFDWAGPLGNANGPLAGTNTLVQVGTLGPSSGPYAGMAALAAVFDEPGDAGVLPSEATVAPGDSGGFWLVGDALNGYEIAGLSHAVELRSERDNDPDPAVVERPASQAFYSQVLLAADATPFASEINAIPEPASAAWLAGGFGLLARRRRRHA</sequence>
<accession>I0ICL4</accession>
<feature type="signal peptide" evidence="1">
    <location>
        <begin position="1"/>
        <end position="29"/>
    </location>
</feature>
<dbReference type="AlphaFoldDB" id="I0ICL4"/>
<keyword evidence="3" id="KW-1185">Reference proteome</keyword>
<dbReference type="PROSITE" id="PS51257">
    <property type="entry name" value="PROKAR_LIPOPROTEIN"/>
    <property type="match status" value="1"/>
</dbReference>
<dbReference type="EMBL" id="AP012338">
    <property type="protein sequence ID" value="BAM03002.1"/>
    <property type="molecule type" value="Genomic_DNA"/>
</dbReference>
<gene>
    <name evidence="2" type="ordered locus">PSMK_08430</name>
</gene>
<dbReference type="KEGG" id="phm:PSMK_08430"/>
<evidence type="ECO:0008006" key="4">
    <source>
        <dbReference type="Google" id="ProtNLM"/>
    </source>
</evidence>
<proteinExistence type="predicted"/>
<name>I0ICL4_PHYMF</name>
<dbReference type="HOGENOM" id="CLU_911703_0_0_0"/>
<organism evidence="2 3">
    <name type="scientific">Phycisphaera mikurensis (strain NBRC 102666 / KCTC 22515 / FYK2301M01)</name>
    <dbReference type="NCBI Taxonomy" id="1142394"/>
    <lineage>
        <taxon>Bacteria</taxon>
        <taxon>Pseudomonadati</taxon>
        <taxon>Planctomycetota</taxon>
        <taxon>Phycisphaerae</taxon>
        <taxon>Phycisphaerales</taxon>
        <taxon>Phycisphaeraceae</taxon>
        <taxon>Phycisphaera</taxon>
    </lineage>
</organism>
<dbReference type="RefSeq" id="WP_014436222.1">
    <property type="nucleotide sequence ID" value="NC_017080.1"/>
</dbReference>
<protein>
    <recommendedName>
        <fullName evidence="4">PEP-CTERM protein-sorting domain-containing protein</fullName>
    </recommendedName>
</protein>
<reference evidence="2 3" key="1">
    <citation type="submission" date="2012-02" db="EMBL/GenBank/DDBJ databases">
        <title>Complete genome sequence of Phycisphaera mikurensis NBRC 102666.</title>
        <authorList>
            <person name="Ankai A."/>
            <person name="Hosoyama A."/>
            <person name="Terui Y."/>
            <person name="Sekine M."/>
            <person name="Fukai R."/>
            <person name="Kato Y."/>
            <person name="Nakamura S."/>
            <person name="Yamada-Narita S."/>
            <person name="Kawakoshi A."/>
            <person name="Fukunaga Y."/>
            <person name="Yamazaki S."/>
            <person name="Fujita N."/>
        </authorList>
    </citation>
    <scope>NUCLEOTIDE SEQUENCE [LARGE SCALE GENOMIC DNA]</scope>
    <source>
        <strain evidence="3">NBRC 102666 / KCTC 22515 / FYK2301M01</strain>
    </source>
</reference>
<keyword evidence="1" id="KW-0732">Signal</keyword>
<feature type="chain" id="PRO_5003629637" description="PEP-CTERM protein-sorting domain-containing protein" evidence="1">
    <location>
        <begin position="30"/>
        <end position="305"/>
    </location>
</feature>